<evidence type="ECO:0000256" key="1">
    <source>
        <dbReference type="PIRNR" id="PIRNR006615"/>
    </source>
</evidence>
<reference evidence="4" key="1">
    <citation type="journal article" date="2021" name="PeerJ">
        <title>Extensive microbial diversity within the chicken gut microbiome revealed by metagenomics and culture.</title>
        <authorList>
            <person name="Gilroy R."/>
            <person name="Ravi A."/>
            <person name="Getino M."/>
            <person name="Pursley I."/>
            <person name="Horton D.L."/>
            <person name="Alikhan N.F."/>
            <person name="Baker D."/>
            <person name="Gharbi K."/>
            <person name="Hall N."/>
            <person name="Watson M."/>
            <person name="Adriaenssens E.M."/>
            <person name="Foster-Nyarko E."/>
            <person name="Jarju S."/>
            <person name="Secka A."/>
            <person name="Antonio M."/>
            <person name="Oren A."/>
            <person name="Chaudhuri R.R."/>
            <person name="La Ragione R."/>
            <person name="Hildebrand F."/>
            <person name="Pallen M.J."/>
        </authorList>
    </citation>
    <scope>NUCLEOTIDE SEQUENCE</scope>
    <source>
        <strain evidence="4">ChiBcec1-1093</strain>
    </source>
</reference>
<dbReference type="PROSITE" id="PS52034">
    <property type="entry name" value="PEPTIDASE_M32"/>
    <property type="match status" value="1"/>
</dbReference>
<dbReference type="PRINTS" id="PR00998">
    <property type="entry name" value="CRBOXYPTASET"/>
</dbReference>
<dbReference type="InterPro" id="IPR001333">
    <property type="entry name" value="Peptidase_M32_Taq"/>
</dbReference>
<protein>
    <recommendedName>
        <fullName evidence="1">Metal-dependent carboxypeptidase</fullName>
        <ecNumber evidence="1">3.4.17.19</ecNumber>
    </recommendedName>
</protein>
<comment type="similarity">
    <text evidence="1">Belongs to the peptidase M32 family.</text>
</comment>
<dbReference type="PANTHER" id="PTHR34217:SF1">
    <property type="entry name" value="CARBOXYPEPTIDASE 1"/>
    <property type="match status" value="1"/>
</dbReference>
<keyword evidence="1 4" id="KW-0121">Carboxypeptidase</keyword>
<evidence type="ECO:0000256" key="2">
    <source>
        <dbReference type="PIRSR" id="PIRSR006615-1"/>
    </source>
</evidence>
<comment type="caution">
    <text evidence="4">The sequence shown here is derived from an EMBL/GenBank/DDBJ whole genome shotgun (WGS) entry which is preliminary data.</text>
</comment>
<feature type="binding site" evidence="2">
    <location>
        <position position="291"/>
    </location>
    <ligand>
        <name>Zn(2+)</name>
        <dbReference type="ChEBI" id="CHEBI:29105"/>
        <note>catalytic</note>
    </ligand>
</feature>
<dbReference type="PANTHER" id="PTHR34217">
    <property type="entry name" value="METAL-DEPENDENT CARBOXYPEPTIDASE"/>
    <property type="match status" value="1"/>
</dbReference>
<accession>A0A9D2GJF0</accession>
<dbReference type="GO" id="GO:0004181">
    <property type="term" value="F:metallocarboxypeptidase activity"/>
    <property type="evidence" value="ECO:0007669"/>
    <property type="project" value="UniProtKB-UniRule"/>
</dbReference>
<comment type="catalytic activity">
    <reaction evidence="1">
        <text>Release of a C-terminal amino acid with broad specificity, except for -Pro.</text>
        <dbReference type="EC" id="3.4.17.19"/>
    </reaction>
</comment>
<reference evidence="4" key="2">
    <citation type="submission" date="2021-04" db="EMBL/GenBank/DDBJ databases">
        <authorList>
            <person name="Gilroy R."/>
        </authorList>
    </citation>
    <scope>NUCLEOTIDE SEQUENCE</scope>
    <source>
        <strain evidence="4">ChiBcec1-1093</strain>
    </source>
</reference>
<feature type="binding site" evidence="2">
    <location>
        <position position="265"/>
    </location>
    <ligand>
        <name>Zn(2+)</name>
        <dbReference type="ChEBI" id="CHEBI:29105"/>
        <note>catalytic</note>
    </ligand>
</feature>
<dbReference type="Proteomes" id="UP000824101">
    <property type="component" value="Unassembled WGS sequence"/>
</dbReference>
<gene>
    <name evidence="4" type="ORF">IAA17_08675</name>
</gene>
<dbReference type="EMBL" id="DXBC01000135">
    <property type="protein sequence ID" value="HIZ79846.1"/>
    <property type="molecule type" value="Genomic_DNA"/>
</dbReference>
<keyword evidence="1 2" id="KW-0479">Metal-binding</keyword>
<dbReference type="Gene3D" id="1.10.1370.30">
    <property type="match status" value="1"/>
</dbReference>
<comment type="cofactor">
    <cofactor evidence="2">
        <name>Zn(2+)</name>
        <dbReference type="ChEBI" id="CHEBI:29105"/>
    </cofactor>
    <text evidence="2">Binds 1 zinc ion per subunit.</text>
</comment>
<proteinExistence type="inferred from homology"/>
<organism evidence="4 5">
    <name type="scientific">Candidatus Lachnoclostridium stercorigallinarum</name>
    <dbReference type="NCBI Taxonomy" id="2838634"/>
    <lineage>
        <taxon>Bacteria</taxon>
        <taxon>Bacillati</taxon>
        <taxon>Bacillota</taxon>
        <taxon>Clostridia</taxon>
        <taxon>Lachnospirales</taxon>
        <taxon>Lachnospiraceae</taxon>
    </lineage>
</organism>
<feature type="active site" description="Proton donor/acceptor" evidence="3">
    <location>
        <position position="262"/>
    </location>
</feature>
<evidence type="ECO:0000256" key="3">
    <source>
        <dbReference type="PIRSR" id="PIRSR006615-2"/>
    </source>
</evidence>
<dbReference type="CDD" id="cd06460">
    <property type="entry name" value="M32_Taq"/>
    <property type="match status" value="1"/>
</dbReference>
<dbReference type="EC" id="3.4.17.19" evidence="1"/>
<evidence type="ECO:0000313" key="4">
    <source>
        <dbReference type="EMBL" id="HIZ79846.1"/>
    </source>
</evidence>
<evidence type="ECO:0000313" key="5">
    <source>
        <dbReference type="Proteomes" id="UP000824101"/>
    </source>
</evidence>
<dbReference type="AlphaFoldDB" id="A0A9D2GJF0"/>
<keyword evidence="1" id="KW-0645">Protease</keyword>
<dbReference type="GO" id="GO:0006508">
    <property type="term" value="P:proteolysis"/>
    <property type="evidence" value="ECO:0007669"/>
    <property type="project" value="UniProtKB-UniRule"/>
</dbReference>
<feature type="binding site" evidence="2">
    <location>
        <position position="261"/>
    </location>
    <ligand>
        <name>Zn(2+)</name>
        <dbReference type="ChEBI" id="CHEBI:29105"/>
        <note>catalytic</note>
    </ligand>
</feature>
<comment type="function">
    <text evidence="1">Broad specificity carboxypetidase that releases amino acids sequentially from the C-terminus, including neutral, aromatic, polar and basic residues.</text>
</comment>
<keyword evidence="1" id="KW-0378">Hydrolase</keyword>
<dbReference type="PIRSF" id="PIRSF006615">
    <property type="entry name" value="Zn_crbxpep_Taq"/>
    <property type="match status" value="1"/>
</dbReference>
<dbReference type="GO" id="GO:0046872">
    <property type="term" value="F:metal ion binding"/>
    <property type="evidence" value="ECO:0007669"/>
    <property type="project" value="UniProtKB-KW"/>
</dbReference>
<dbReference type="Pfam" id="PF02074">
    <property type="entry name" value="Peptidase_M32"/>
    <property type="match status" value="1"/>
</dbReference>
<name>A0A9D2GJF0_9FIRM</name>
<dbReference type="SUPFAM" id="SSF55486">
    <property type="entry name" value="Metalloproteases ('zincins'), catalytic domain"/>
    <property type="match status" value="1"/>
</dbReference>
<sequence length="499" mass="57396">MGTNWEELKTRLAEARAVEEAMILFEWDNETLAPAGAMELTAKTMERLSGIYFRMMTDPRMGELFESCREEALTPEQQAAVREGKKKREELAGIPREEYEAYSGLTARASAVWAKARSMKDFDLFAPVLEEILSYKKRFASYRAKEGQALYDVMLDEFEEGFSMEKLDRFFHQLKAEIVPLIKRIREEGRHCPADFLEGDYSEEKQEKLGRFLAQYVGFDFERGVMAVSAHPFTTALHNRDVRLTTHYDRWVDHSIFSVIHESGHGIYEQGIGDSLTGTPAGEGASMGMHESQSRFFENMIGRNRAFWEPVYPEVQKLFPDQLGNVSLEEFYRAINRAEPGPIRIDADELTYSLHIMIRYELEKGLVAGDIGVADLPGLWNEKYEEYLGVRPKDVSEGVLQDIHWSQGSMGYFPSYALGSAFAAQIYAHMAEEMDMDGLLRAGRLDMIREYLREHIHRFGKMKTSRELLKETTGKEFDPGFYIDYLKEKFCRIYGLDGE</sequence>
<keyword evidence="2" id="KW-0862">Zinc</keyword>
<keyword evidence="1" id="KW-0482">Metalloprotease</keyword>